<evidence type="ECO:0000256" key="2">
    <source>
        <dbReference type="ARBA" id="ARBA00023125"/>
    </source>
</evidence>
<dbReference type="Pfam" id="PF12840">
    <property type="entry name" value="HTH_20"/>
    <property type="match status" value="1"/>
</dbReference>
<dbReference type="InterPro" id="IPR036388">
    <property type="entry name" value="WH-like_DNA-bd_sf"/>
</dbReference>
<dbReference type="Gene3D" id="3.40.250.10">
    <property type="entry name" value="Rhodanese-like domain"/>
    <property type="match status" value="1"/>
</dbReference>
<dbReference type="PROSITE" id="PS50206">
    <property type="entry name" value="RHODANESE_3"/>
    <property type="match status" value="1"/>
</dbReference>
<comment type="caution">
    <text evidence="6">The sequence shown here is derived from an EMBL/GenBank/DDBJ whole genome shotgun (WGS) entry which is preliminary data.</text>
</comment>
<organism evidence="6 7">
    <name type="scientific">Liquorilactobacillus capillatus DSM 19910</name>
    <dbReference type="NCBI Taxonomy" id="1423731"/>
    <lineage>
        <taxon>Bacteria</taxon>
        <taxon>Bacillati</taxon>
        <taxon>Bacillota</taxon>
        <taxon>Bacilli</taxon>
        <taxon>Lactobacillales</taxon>
        <taxon>Lactobacillaceae</taxon>
        <taxon>Liquorilactobacillus</taxon>
    </lineage>
</organism>
<reference evidence="6 7" key="1">
    <citation type="journal article" date="2015" name="Genome Announc.">
        <title>Expanding the biotechnology potential of lactobacilli through comparative genomics of 213 strains and associated genera.</title>
        <authorList>
            <person name="Sun Z."/>
            <person name="Harris H.M."/>
            <person name="McCann A."/>
            <person name="Guo C."/>
            <person name="Argimon S."/>
            <person name="Zhang W."/>
            <person name="Yang X."/>
            <person name="Jeffery I.B."/>
            <person name="Cooney J.C."/>
            <person name="Kagawa T.F."/>
            <person name="Liu W."/>
            <person name="Song Y."/>
            <person name="Salvetti E."/>
            <person name="Wrobel A."/>
            <person name="Rasinkangas P."/>
            <person name="Parkhill J."/>
            <person name="Rea M.C."/>
            <person name="O'Sullivan O."/>
            <person name="Ritari J."/>
            <person name="Douillard F.P."/>
            <person name="Paul Ross R."/>
            <person name="Yang R."/>
            <person name="Briner A.E."/>
            <person name="Felis G.E."/>
            <person name="de Vos W.M."/>
            <person name="Barrangou R."/>
            <person name="Klaenhammer T.R."/>
            <person name="Caufield P.W."/>
            <person name="Cui Y."/>
            <person name="Zhang H."/>
            <person name="O'Toole P.W."/>
        </authorList>
    </citation>
    <scope>NUCLEOTIDE SEQUENCE [LARGE SCALE GENOMIC DNA]</scope>
    <source>
        <strain evidence="6 7">DSM 19910</strain>
    </source>
</reference>
<sequence>MFEQAVNYKNGLYEELSKIGKGLSSDRRLEILDLLTQAPKSVETIANGVGISVANASRHLQILKDSHLVKTKRKGNHIIYSLSSPKISDLVHLLTDIGNSELSDMKTIQDKSDAQDNVKTISLKQAQEEYKNCFVLDVRPSDEYAAGHIQSAINVPLETLKESMPKLPKDQKIIVYCRGRLCANSNIATQILNRNGFDAVSLNSSYYYWNKITE</sequence>
<proteinExistence type="predicted"/>
<dbReference type="InterPro" id="IPR001845">
    <property type="entry name" value="HTH_ArsR_DNA-bd_dom"/>
</dbReference>
<dbReference type="PATRIC" id="fig|1423731.3.peg.13"/>
<name>A0A0R1ME29_9LACO</name>
<dbReference type="PANTHER" id="PTHR43132">
    <property type="entry name" value="ARSENICAL RESISTANCE OPERON REPRESSOR ARSR-RELATED"/>
    <property type="match status" value="1"/>
</dbReference>
<dbReference type="GO" id="GO:0003677">
    <property type="term" value="F:DNA binding"/>
    <property type="evidence" value="ECO:0007669"/>
    <property type="project" value="UniProtKB-KW"/>
</dbReference>
<feature type="domain" description="Rhodanese" evidence="4">
    <location>
        <begin position="129"/>
        <end position="214"/>
    </location>
</feature>
<accession>A0A0R1ME29</accession>
<dbReference type="RefSeq" id="WP_027822193.1">
    <property type="nucleotide sequence ID" value="NZ_AZEF01000004.1"/>
</dbReference>
<keyword evidence="2" id="KW-0238">DNA-binding</keyword>
<dbReference type="InterPro" id="IPR036390">
    <property type="entry name" value="WH_DNA-bd_sf"/>
</dbReference>
<evidence type="ECO:0000256" key="3">
    <source>
        <dbReference type="ARBA" id="ARBA00023163"/>
    </source>
</evidence>
<dbReference type="Pfam" id="PF00581">
    <property type="entry name" value="Rhodanese"/>
    <property type="match status" value="1"/>
</dbReference>
<dbReference type="STRING" id="1423731.FC81_GL000013"/>
<evidence type="ECO:0000259" key="5">
    <source>
        <dbReference type="PROSITE" id="PS50987"/>
    </source>
</evidence>
<evidence type="ECO:0000313" key="7">
    <source>
        <dbReference type="Proteomes" id="UP000051621"/>
    </source>
</evidence>
<dbReference type="SUPFAM" id="SSF52821">
    <property type="entry name" value="Rhodanese/Cell cycle control phosphatase"/>
    <property type="match status" value="1"/>
</dbReference>
<feature type="domain" description="HTH arsR-type" evidence="5">
    <location>
        <begin position="8"/>
        <end position="102"/>
    </location>
</feature>
<dbReference type="SUPFAM" id="SSF46785">
    <property type="entry name" value="Winged helix' DNA-binding domain"/>
    <property type="match status" value="1"/>
</dbReference>
<evidence type="ECO:0000313" key="6">
    <source>
        <dbReference type="EMBL" id="KRL03362.1"/>
    </source>
</evidence>
<dbReference type="InterPro" id="IPR001763">
    <property type="entry name" value="Rhodanese-like_dom"/>
</dbReference>
<evidence type="ECO:0000256" key="1">
    <source>
        <dbReference type="ARBA" id="ARBA00023015"/>
    </source>
</evidence>
<dbReference type="AlphaFoldDB" id="A0A0R1ME29"/>
<gene>
    <name evidence="6" type="ORF">FC81_GL000013</name>
</gene>
<dbReference type="PRINTS" id="PR00778">
    <property type="entry name" value="HTHARSR"/>
</dbReference>
<evidence type="ECO:0000259" key="4">
    <source>
        <dbReference type="PROSITE" id="PS50206"/>
    </source>
</evidence>
<dbReference type="SMART" id="SM00450">
    <property type="entry name" value="RHOD"/>
    <property type="match status" value="1"/>
</dbReference>
<dbReference type="CDD" id="cd00090">
    <property type="entry name" value="HTH_ARSR"/>
    <property type="match status" value="1"/>
</dbReference>
<dbReference type="PANTHER" id="PTHR43132:SF8">
    <property type="entry name" value="HTH-TYPE TRANSCRIPTIONAL REGULATOR KMTR"/>
    <property type="match status" value="1"/>
</dbReference>
<keyword evidence="7" id="KW-1185">Reference proteome</keyword>
<dbReference type="CDD" id="cd00158">
    <property type="entry name" value="RHOD"/>
    <property type="match status" value="1"/>
</dbReference>
<protein>
    <submittedName>
        <fullName evidence="6">Transcriptional regulator</fullName>
    </submittedName>
</protein>
<dbReference type="Proteomes" id="UP000051621">
    <property type="component" value="Unassembled WGS sequence"/>
</dbReference>
<dbReference type="InterPro" id="IPR036873">
    <property type="entry name" value="Rhodanese-like_dom_sf"/>
</dbReference>
<keyword evidence="3" id="KW-0804">Transcription</keyword>
<dbReference type="PROSITE" id="PS50987">
    <property type="entry name" value="HTH_ARSR_2"/>
    <property type="match status" value="1"/>
</dbReference>
<dbReference type="Gene3D" id="1.10.10.10">
    <property type="entry name" value="Winged helix-like DNA-binding domain superfamily/Winged helix DNA-binding domain"/>
    <property type="match status" value="1"/>
</dbReference>
<dbReference type="GO" id="GO:0003700">
    <property type="term" value="F:DNA-binding transcription factor activity"/>
    <property type="evidence" value="ECO:0007669"/>
    <property type="project" value="InterPro"/>
</dbReference>
<dbReference type="InterPro" id="IPR011991">
    <property type="entry name" value="ArsR-like_HTH"/>
</dbReference>
<dbReference type="InterPro" id="IPR051011">
    <property type="entry name" value="Metal_resp_trans_reg"/>
</dbReference>
<dbReference type="SMART" id="SM00418">
    <property type="entry name" value="HTH_ARSR"/>
    <property type="match status" value="1"/>
</dbReference>
<dbReference type="NCBIfam" id="NF033788">
    <property type="entry name" value="HTH_metalloreg"/>
    <property type="match status" value="1"/>
</dbReference>
<dbReference type="OrthoDB" id="9800872at2"/>
<keyword evidence="1" id="KW-0805">Transcription regulation</keyword>
<dbReference type="EMBL" id="AZEF01000004">
    <property type="protein sequence ID" value="KRL03362.1"/>
    <property type="molecule type" value="Genomic_DNA"/>
</dbReference>